<feature type="compositionally biased region" description="Gly residues" evidence="5">
    <location>
        <begin position="378"/>
        <end position="388"/>
    </location>
</feature>
<evidence type="ECO:0000256" key="3">
    <source>
        <dbReference type="ARBA" id="ARBA00022833"/>
    </source>
</evidence>
<keyword evidence="8" id="KW-1185">Reference proteome</keyword>
<dbReference type="Gene3D" id="4.10.1060.10">
    <property type="entry name" value="Zinc finger, RanBP2-type"/>
    <property type="match status" value="1"/>
</dbReference>
<feature type="region of interest" description="Disordered" evidence="5">
    <location>
        <begin position="240"/>
        <end position="268"/>
    </location>
</feature>
<feature type="compositionally biased region" description="Low complexity" evidence="5">
    <location>
        <begin position="389"/>
        <end position="398"/>
    </location>
</feature>
<evidence type="ECO:0000313" key="7">
    <source>
        <dbReference type="EMBL" id="KAK7200621.1"/>
    </source>
</evidence>
<evidence type="ECO:0000256" key="2">
    <source>
        <dbReference type="ARBA" id="ARBA00022771"/>
    </source>
</evidence>
<dbReference type="InterPro" id="IPR008942">
    <property type="entry name" value="ENTH_VHS"/>
</dbReference>
<protein>
    <submittedName>
        <fullName evidence="7">Zn-finger in Ran binding protein</fullName>
    </submittedName>
</protein>
<keyword evidence="3" id="KW-0862">Zinc</keyword>
<keyword evidence="1" id="KW-0479">Metal-binding</keyword>
<dbReference type="AlphaFoldDB" id="A0AAW0F599"/>
<dbReference type="PROSITE" id="PS01358">
    <property type="entry name" value="ZF_RANBP2_1"/>
    <property type="match status" value="1"/>
</dbReference>
<accession>A0AAW0F599</accession>
<evidence type="ECO:0000256" key="5">
    <source>
        <dbReference type="SAM" id="MobiDB-lite"/>
    </source>
</evidence>
<feature type="domain" description="RanBP2-type" evidence="6">
    <location>
        <begin position="203"/>
        <end position="232"/>
    </location>
</feature>
<dbReference type="PROSITE" id="PS50199">
    <property type="entry name" value="ZF_RANBP2_2"/>
    <property type="match status" value="1"/>
</dbReference>
<dbReference type="SUPFAM" id="SSF90209">
    <property type="entry name" value="Ran binding protein zinc finger-like"/>
    <property type="match status" value="1"/>
</dbReference>
<organism evidence="7 8">
    <name type="scientific">Novymonas esmeraldas</name>
    <dbReference type="NCBI Taxonomy" id="1808958"/>
    <lineage>
        <taxon>Eukaryota</taxon>
        <taxon>Discoba</taxon>
        <taxon>Euglenozoa</taxon>
        <taxon>Kinetoplastea</taxon>
        <taxon>Metakinetoplastina</taxon>
        <taxon>Trypanosomatida</taxon>
        <taxon>Trypanosomatidae</taxon>
        <taxon>Novymonas</taxon>
    </lineage>
</organism>
<evidence type="ECO:0000313" key="8">
    <source>
        <dbReference type="Proteomes" id="UP001430356"/>
    </source>
</evidence>
<dbReference type="SUPFAM" id="SSF48464">
    <property type="entry name" value="ENTH/VHS domain"/>
    <property type="match status" value="1"/>
</dbReference>
<dbReference type="GO" id="GO:0008270">
    <property type="term" value="F:zinc ion binding"/>
    <property type="evidence" value="ECO:0007669"/>
    <property type="project" value="UniProtKB-KW"/>
</dbReference>
<dbReference type="SMART" id="SM00547">
    <property type="entry name" value="ZnF_RBZ"/>
    <property type="match status" value="1"/>
</dbReference>
<evidence type="ECO:0000256" key="1">
    <source>
        <dbReference type="ARBA" id="ARBA00022723"/>
    </source>
</evidence>
<name>A0AAW0F599_9TRYP</name>
<feature type="region of interest" description="Disordered" evidence="5">
    <location>
        <begin position="358"/>
        <end position="409"/>
    </location>
</feature>
<dbReference type="InterPro" id="IPR036443">
    <property type="entry name" value="Znf_RanBP2_sf"/>
</dbReference>
<proteinExistence type="predicted"/>
<keyword evidence="2 4" id="KW-0863">Zinc-finger</keyword>
<sequence length="409" mass="44003">MNYLRNVVSDVKLRYRAGRVVADCVLKREQPHFPQFLTECVAIADESPELILSSIRLYLVFTQPESAYGGLLLLEQLVSLCNYAFHLSLARDYDTQDRIVHLAMKRGEGEAHRKAQRLARLTLLEYSRVFVDDRDLLRLSALASSFEHRTHKSLMRCLNVQNRRVRFRDVASTDIIDISPKECIGFTSSSTSRPVKPLQLSSAPEVWPCHVCTYLNAPSAMRCAACETLRSVDPTVHLSSSHATADAPAHLSGAAASASHSNEEKHTRALPAAGCETGGARVSSHVGVEDVDETSPINDVDDDPGAQLYPCRRSATNFYADPVPPPGTRPSPAAAATYMFDVPLRLSSSLLDEEALDETGDARHDDAAGGPATDRGQAGAGGDDGAGGSASSRAAATAVPPLVASPTVL</sequence>
<reference evidence="7 8" key="1">
    <citation type="journal article" date="2021" name="MBio">
        <title>A New Model Trypanosomatid, Novymonas esmeraldas: Genomic Perception of Its 'Candidatus Pandoraea novymonadis' Endosymbiont.</title>
        <authorList>
            <person name="Zakharova A."/>
            <person name="Saura A."/>
            <person name="Butenko A."/>
            <person name="Podesvova L."/>
            <person name="Warmusova S."/>
            <person name="Kostygov A.Y."/>
            <person name="Nenarokova A."/>
            <person name="Lukes J."/>
            <person name="Opperdoes F.R."/>
            <person name="Yurchenko V."/>
        </authorList>
    </citation>
    <scope>NUCLEOTIDE SEQUENCE [LARGE SCALE GENOMIC DNA]</scope>
    <source>
        <strain evidence="7 8">E262AT.01</strain>
    </source>
</reference>
<dbReference type="EMBL" id="JAECZO010000007">
    <property type="protein sequence ID" value="KAK7200621.1"/>
    <property type="molecule type" value="Genomic_DNA"/>
</dbReference>
<feature type="compositionally biased region" description="Low complexity" evidence="5">
    <location>
        <begin position="245"/>
        <end position="260"/>
    </location>
</feature>
<evidence type="ECO:0000256" key="4">
    <source>
        <dbReference type="PROSITE-ProRule" id="PRU00322"/>
    </source>
</evidence>
<gene>
    <name evidence="7" type="ORF">NESM_000118300</name>
</gene>
<dbReference type="Proteomes" id="UP001430356">
    <property type="component" value="Unassembled WGS sequence"/>
</dbReference>
<evidence type="ECO:0000259" key="6">
    <source>
        <dbReference type="PROSITE" id="PS50199"/>
    </source>
</evidence>
<comment type="caution">
    <text evidence="7">The sequence shown here is derived from an EMBL/GenBank/DDBJ whole genome shotgun (WGS) entry which is preliminary data.</text>
</comment>
<dbReference type="InterPro" id="IPR001876">
    <property type="entry name" value="Znf_RanBP2"/>
</dbReference>